<dbReference type="Pfam" id="PF13732">
    <property type="entry name" value="DrrA1-3_C"/>
    <property type="match status" value="1"/>
</dbReference>
<feature type="region of interest" description="Disordered" evidence="7">
    <location>
        <begin position="320"/>
        <end position="342"/>
    </location>
</feature>
<evidence type="ECO:0000256" key="3">
    <source>
        <dbReference type="ARBA" id="ARBA00022448"/>
    </source>
</evidence>
<dbReference type="InterPro" id="IPR003439">
    <property type="entry name" value="ABC_transporter-like_ATP-bd"/>
</dbReference>
<accession>A0AA90GWH7</accession>
<dbReference type="AlphaFoldDB" id="A0AA90GWH7"/>
<keyword evidence="3" id="KW-0813">Transport</keyword>
<evidence type="ECO:0000256" key="7">
    <source>
        <dbReference type="SAM" id="MobiDB-lite"/>
    </source>
</evidence>
<keyword evidence="6" id="KW-0046">Antibiotic resistance</keyword>
<evidence type="ECO:0000256" key="4">
    <source>
        <dbReference type="ARBA" id="ARBA00022741"/>
    </source>
</evidence>
<evidence type="ECO:0000256" key="6">
    <source>
        <dbReference type="ARBA" id="ARBA00023251"/>
    </source>
</evidence>
<dbReference type="GO" id="GO:0016887">
    <property type="term" value="F:ATP hydrolysis activity"/>
    <property type="evidence" value="ECO:0007669"/>
    <property type="project" value="InterPro"/>
</dbReference>
<dbReference type="InterPro" id="IPR017871">
    <property type="entry name" value="ABC_transporter-like_CS"/>
</dbReference>
<evidence type="ECO:0000256" key="1">
    <source>
        <dbReference type="ARBA" id="ARBA00004202"/>
    </source>
</evidence>
<dbReference type="RefSeq" id="WP_271312247.1">
    <property type="nucleotide sequence ID" value="NZ_JABXJJ020000009.1"/>
</dbReference>
<evidence type="ECO:0000256" key="2">
    <source>
        <dbReference type="ARBA" id="ARBA00005417"/>
    </source>
</evidence>
<comment type="similarity">
    <text evidence="2">Belongs to the ABC transporter superfamily.</text>
</comment>
<comment type="caution">
    <text evidence="9">The sequence shown here is derived from an EMBL/GenBank/DDBJ whole genome shotgun (WGS) entry which is preliminary data.</text>
</comment>
<feature type="domain" description="ABC transporter" evidence="8">
    <location>
        <begin position="2"/>
        <end position="240"/>
    </location>
</feature>
<dbReference type="PROSITE" id="PS00211">
    <property type="entry name" value="ABC_TRANSPORTER_1"/>
    <property type="match status" value="1"/>
</dbReference>
<gene>
    <name evidence="9" type="ORF">POF50_008540</name>
</gene>
<sequence>MIHAEGLAYSYRARRIGGTPVPAVHEVSLDVARAEVVAFLGPNGAGKSTTFRMLTGAVRPSAGRARVAGHELPRQARAVRRRIGCVGQSSGTSPDSTVVEELVTQGRLYGLGRGASRRRAAELLADFELTGVERRQTKTLSAGQRRRLDVALALVHGPDVLFLDEPTAGIDPHARAHLWAHIELLRREHGTTVLLSTHYLDEADGVADRVYVIDRGRVVAEGSPADLKATTARDPQVRLHVPPTSLQAAMAHVLATPDTSDAERSDEDVTFRYRRESSALPDVISALVHQQIPILSLHVEQPSLDDFFLGLTGRALREPELPARHDRGRRKSRLPGRKDRKA</sequence>
<keyword evidence="5 9" id="KW-0067">ATP-binding</keyword>
<dbReference type="InterPro" id="IPR027417">
    <property type="entry name" value="P-loop_NTPase"/>
</dbReference>
<name>A0AA90GWH7_9ACTN</name>
<dbReference type="PANTHER" id="PTHR42711">
    <property type="entry name" value="ABC TRANSPORTER ATP-BINDING PROTEIN"/>
    <property type="match status" value="1"/>
</dbReference>
<evidence type="ECO:0000259" key="8">
    <source>
        <dbReference type="PROSITE" id="PS50893"/>
    </source>
</evidence>
<dbReference type="GO" id="GO:0005886">
    <property type="term" value="C:plasma membrane"/>
    <property type="evidence" value="ECO:0007669"/>
    <property type="project" value="UniProtKB-SubCell"/>
</dbReference>
<comment type="subcellular location">
    <subcellularLocation>
        <location evidence="1">Cell membrane</location>
        <topology evidence="1">Peripheral membrane protein</topology>
    </subcellularLocation>
</comment>
<evidence type="ECO:0000256" key="5">
    <source>
        <dbReference type="ARBA" id="ARBA00022840"/>
    </source>
</evidence>
<proteinExistence type="inferred from homology"/>
<dbReference type="PROSITE" id="PS50893">
    <property type="entry name" value="ABC_TRANSPORTER_2"/>
    <property type="match status" value="1"/>
</dbReference>
<dbReference type="InterPro" id="IPR050763">
    <property type="entry name" value="ABC_transporter_ATP-binding"/>
</dbReference>
<feature type="compositionally biased region" description="Basic residues" evidence="7">
    <location>
        <begin position="326"/>
        <end position="342"/>
    </location>
</feature>
<dbReference type="PANTHER" id="PTHR42711:SF5">
    <property type="entry name" value="ABC TRANSPORTER ATP-BINDING PROTEIN NATA"/>
    <property type="match status" value="1"/>
</dbReference>
<dbReference type="GO" id="GO:0005524">
    <property type="term" value="F:ATP binding"/>
    <property type="evidence" value="ECO:0007669"/>
    <property type="project" value="UniProtKB-KW"/>
</dbReference>
<dbReference type="GO" id="GO:0046677">
    <property type="term" value="P:response to antibiotic"/>
    <property type="evidence" value="ECO:0007669"/>
    <property type="project" value="UniProtKB-KW"/>
</dbReference>
<organism evidence="9">
    <name type="scientific">Streptantibioticus silvisoli</name>
    <dbReference type="NCBI Taxonomy" id="2705255"/>
    <lineage>
        <taxon>Bacteria</taxon>
        <taxon>Bacillati</taxon>
        <taxon>Actinomycetota</taxon>
        <taxon>Actinomycetes</taxon>
        <taxon>Kitasatosporales</taxon>
        <taxon>Streptomycetaceae</taxon>
        <taxon>Streptantibioticus</taxon>
    </lineage>
</organism>
<evidence type="ECO:0000313" key="9">
    <source>
        <dbReference type="EMBL" id="MDI5969393.1"/>
    </source>
</evidence>
<dbReference type="SMART" id="SM00382">
    <property type="entry name" value="AAA"/>
    <property type="match status" value="1"/>
</dbReference>
<dbReference type="EMBL" id="JABXJJ020000009">
    <property type="protein sequence ID" value="MDI5969393.1"/>
    <property type="molecule type" value="Genomic_DNA"/>
</dbReference>
<dbReference type="Pfam" id="PF00005">
    <property type="entry name" value="ABC_tran"/>
    <property type="match status" value="1"/>
</dbReference>
<dbReference type="InterPro" id="IPR003593">
    <property type="entry name" value="AAA+_ATPase"/>
</dbReference>
<dbReference type="SUPFAM" id="SSF52540">
    <property type="entry name" value="P-loop containing nucleoside triphosphate hydrolases"/>
    <property type="match status" value="1"/>
</dbReference>
<dbReference type="InterPro" id="IPR025302">
    <property type="entry name" value="DrrA1/2-like_C"/>
</dbReference>
<keyword evidence="4" id="KW-0547">Nucleotide-binding</keyword>
<reference evidence="9" key="1">
    <citation type="submission" date="2023-05" db="EMBL/GenBank/DDBJ databases">
        <title>Streptantibioticus silvisoli sp. nov., acidotolerant actinomycetes 1 from pine litter.</title>
        <authorList>
            <person name="Swiecimska M."/>
            <person name="Golinska P."/>
            <person name="Sangal V."/>
            <person name="Wachnowicz B."/>
            <person name="Goodfellow M."/>
        </authorList>
    </citation>
    <scope>NUCLEOTIDE SEQUENCE</scope>
    <source>
        <strain evidence="9">SL13</strain>
    </source>
</reference>
<protein>
    <submittedName>
        <fullName evidence="9">ABC transporter ATP-binding protein</fullName>
    </submittedName>
</protein>
<dbReference type="Gene3D" id="3.40.50.300">
    <property type="entry name" value="P-loop containing nucleotide triphosphate hydrolases"/>
    <property type="match status" value="1"/>
</dbReference>